<organism evidence="8 9">
    <name type="scientific">Caerostris extrusa</name>
    <name type="common">Bark spider</name>
    <name type="synonym">Caerostris bankana</name>
    <dbReference type="NCBI Taxonomy" id="172846"/>
    <lineage>
        <taxon>Eukaryota</taxon>
        <taxon>Metazoa</taxon>
        <taxon>Ecdysozoa</taxon>
        <taxon>Arthropoda</taxon>
        <taxon>Chelicerata</taxon>
        <taxon>Arachnida</taxon>
        <taxon>Araneae</taxon>
        <taxon>Araneomorphae</taxon>
        <taxon>Entelegynae</taxon>
        <taxon>Araneoidea</taxon>
        <taxon>Araneidae</taxon>
        <taxon>Caerostris</taxon>
    </lineage>
</organism>
<dbReference type="GO" id="GO:0001518">
    <property type="term" value="C:voltage-gated sodium channel complex"/>
    <property type="evidence" value="ECO:0007669"/>
    <property type="project" value="TreeGrafter"/>
</dbReference>
<feature type="compositionally biased region" description="Low complexity" evidence="5">
    <location>
        <begin position="9"/>
        <end position="29"/>
    </location>
</feature>
<comment type="caution">
    <text evidence="8">The sequence shown here is derived from an EMBL/GenBank/DDBJ whole genome shotgun (WGS) entry which is preliminary data.</text>
</comment>
<feature type="region of interest" description="Disordered" evidence="5">
    <location>
        <begin position="543"/>
        <end position="565"/>
    </location>
</feature>
<feature type="compositionally biased region" description="Polar residues" evidence="5">
    <location>
        <begin position="445"/>
        <end position="470"/>
    </location>
</feature>
<dbReference type="GO" id="GO:0008332">
    <property type="term" value="F:low voltage-gated calcium channel activity"/>
    <property type="evidence" value="ECO:0007669"/>
    <property type="project" value="TreeGrafter"/>
</dbReference>
<feature type="region of interest" description="Disordered" evidence="5">
    <location>
        <begin position="634"/>
        <end position="659"/>
    </location>
</feature>
<feature type="compositionally biased region" description="Polar residues" evidence="5">
    <location>
        <begin position="637"/>
        <end position="647"/>
    </location>
</feature>
<keyword evidence="3 6" id="KW-1133">Transmembrane helix</keyword>
<dbReference type="SUPFAM" id="SSF81324">
    <property type="entry name" value="Voltage-gated potassium channels"/>
    <property type="match status" value="1"/>
</dbReference>
<dbReference type="EMBL" id="BPLR01019034">
    <property type="protein sequence ID" value="GIZ04072.1"/>
    <property type="molecule type" value="Genomic_DNA"/>
</dbReference>
<evidence type="ECO:0000313" key="8">
    <source>
        <dbReference type="EMBL" id="GIZ04072.1"/>
    </source>
</evidence>
<dbReference type="AlphaFoldDB" id="A0AAV4YD30"/>
<evidence type="ECO:0000313" key="9">
    <source>
        <dbReference type="Proteomes" id="UP001054945"/>
    </source>
</evidence>
<evidence type="ECO:0000256" key="5">
    <source>
        <dbReference type="SAM" id="MobiDB-lite"/>
    </source>
</evidence>
<dbReference type="Proteomes" id="UP001054945">
    <property type="component" value="Unassembled WGS sequence"/>
</dbReference>
<dbReference type="PANTHER" id="PTHR10037:SF230">
    <property type="entry name" value="CA[2+]-CHANNEL PROTEIN ALPHA[[1]] SUBUNIT T, ISOFORM F"/>
    <property type="match status" value="1"/>
</dbReference>
<evidence type="ECO:0000256" key="1">
    <source>
        <dbReference type="ARBA" id="ARBA00004141"/>
    </source>
</evidence>
<dbReference type="Pfam" id="PF00520">
    <property type="entry name" value="Ion_trans"/>
    <property type="match status" value="1"/>
</dbReference>
<sequence>MCPLSFQGRSTSRRPSCCSTPEGGTEEGVVGVGGRLVGAAAGPGQGPHRPPVLPEGHPDGHPRQHPQHGSRVPQPAGGVDAGGGAEHAVFTAVFCLEMALKVRGGGRVLVREQRFQRVRRCHRPPQPRGGVPEQRQRALGARTFRLLRILKLVRFLPALRRQLLVMLRTVDNVAVFFALLPILFIFIFSILGMNLFGCKFCKTLPDGKTHCDRKNFDSLLWAIVTVFQILTQEDWNVVLFNGMEKTSHWAALYFVALMTFGNYVLFNLLVAILVEGFSQEDDKRESSRSCSLCEKQDCEDSFDDPKDNIEKEIKMRAYPYVLRVVKGGASTDLCFPPVITHTAATPQGSPNALQRISPGPDLNGVLTSLPIPGLPPSSRRSSVIVALSRHSSIVSNISRKSSLGQCFSLQAGWRRKRSDSSDNGSEEVVLNNMSPGPEAGHCNGSIPTLQNTPNNKVGGSPRASSNSLHSGSRDEFKPNNLDSAPDTPTQKMCWCFEPKGWMKDRGLLTFPLLQVQLLPSCVRAGVGQPVVRLLHPGGDRLELRDAGHGASHHPPAQPRAPPAHRRQLPLHRRLHLRDARQGGGAGAVVRSRRLLQERLEHDGRHRGHHLPGGRPAVLRGGRQPQDLRDAARLPTPALTQTPQSDQPSPGAEAGGADPSLVPAAHRQHRAHLLHLLHHLRHPGSAVVQGQLLYYCEGRWSRVCATSSSAFKTPATRGRNWNSPPSAMTASVPSAVQKSQDGFVKGHLSAGSGQVAYKCVSSIGF</sequence>
<keyword evidence="2 6" id="KW-0812">Transmembrane</keyword>
<feature type="compositionally biased region" description="Gly residues" evidence="5">
    <location>
        <begin position="30"/>
        <end position="45"/>
    </location>
</feature>
<comment type="subcellular location">
    <subcellularLocation>
        <location evidence="1">Membrane</location>
        <topology evidence="1">Multi-pass membrane protein</topology>
    </subcellularLocation>
</comment>
<dbReference type="Gene3D" id="1.10.287.70">
    <property type="match status" value="1"/>
</dbReference>
<reference evidence="8 9" key="1">
    <citation type="submission" date="2021-06" db="EMBL/GenBank/DDBJ databases">
        <title>Caerostris extrusa draft genome.</title>
        <authorList>
            <person name="Kono N."/>
            <person name="Arakawa K."/>
        </authorList>
    </citation>
    <scope>NUCLEOTIDE SEQUENCE [LARGE SCALE GENOMIC DNA]</scope>
</reference>
<name>A0AAV4YD30_CAEEX</name>
<evidence type="ECO:0000256" key="2">
    <source>
        <dbReference type="ARBA" id="ARBA00022692"/>
    </source>
</evidence>
<evidence type="ECO:0000256" key="6">
    <source>
        <dbReference type="SAM" id="Phobius"/>
    </source>
</evidence>
<feature type="region of interest" description="Disordered" evidence="5">
    <location>
        <begin position="1"/>
        <end position="81"/>
    </location>
</feature>
<dbReference type="GO" id="GO:0070509">
    <property type="term" value="P:calcium ion import"/>
    <property type="evidence" value="ECO:0007669"/>
    <property type="project" value="TreeGrafter"/>
</dbReference>
<dbReference type="PANTHER" id="PTHR10037">
    <property type="entry name" value="VOLTAGE-GATED CATION CHANNEL CALCIUM AND SODIUM"/>
    <property type="match status" value="1"/>
</dbReference>
<gene>
    <name evidence="8" type="primary">Cacna1h</name>
    <name evidence="8" type="ORF">CEXT_739221</name>
</gene>
<dbReference type="InterPro" id="IPR043203">
    <property type="entry name" value="VGCC_Ca_Na"/>
</dbReference>
<keyword evidence="4 6" id="KW-0472">Membrane</keyword>
<feature type="region of interest" description="Disordered" evidence="5">
    <location>
        <begin position="600"/>
        <end position="621"/>
    </location>
</feature>
<evidence type="ECO:0000259" key="7">
    <source>
        <dbReference type="Pfam" id="PF00520"/>
    </source>
</evidence>
<feature type="transmembrane region" description="Helical" evidence="6">
    <location>
        <begin position="173"/>
        <end position="196"/>
    </location>
</feature>
<evidence type="ECO:0000256" key="4">
    <source>
        <dbReference type="ARBA" id="ARBA00023136"/>
    </source>
</evidence>
<feature type="region of interest" description="Disordered" evidence="5">
    <location>
        <begin position="414"/>
        <end position="489"/>
    </location>
</feature>
<evidence type="ECO:0000256" key="3">
    <source>
        <dbReference type="ARBA" id="ARBA00022989"/>
    </source>
</evidence>
<dbReference type="FunFam" id="1.10.287.70:FF:000125">
    <property type="entry name" value="Voltage-dependent T-type calcium channel subunit alpha"/>
    <property type="match status" value="1"/>
</dbReference>
<keyword evidence="9" id="KW-1185">Reference proteome</keyword>
<feature type="domain" description="Ion transport" evidence="7">
    <location>
        <begin position="142"/>
        <end position="284"/>
    </location>
</feature>
<protein>
    <submittedName>
        <fullName evidence="8">Voltage-dependent T-type calcium channel subunit alpha-1H</fullName>
    </submittedName>
</protein>
<dbReference type="GO" id="GO:0086010">
    <property type="term" value="P:membrane depolarization during action potential"/>
    <property type="evidence" value="ECO:0007669"/>
    <property type="project" value="TreeGrafter"/>
</dbReference>
<proteinExistence type="predicted"/>
<accession>A0AAV4YD30</accession>
<dbReference type="GO" id="GO:0005248">
    <property type="term" value="F:voltage-gated sodium channel activity"/>
    <property type="evidence" value="ECO:0007669"/>
    <property type="project" value="TreeGrafter"/>
</dbReference>
<dbReference type="InterPro" id="IPR005821">
    <property type="entry name" value="Ion_trans_dom"/>
</dbReference>
<dbReference type="GO" id="GO:0043005">
    <property type="term" value="C:neuron projection"/>
    <property type="evidence" value="ECO:0007669"/>
    <property type="project" value="TreeGrafter"/>
</dbReference>
<feature type="transmembrane region" description="Helical" evidence="6">
    <location>
        <begin position="251"/>
        <end position="274"/>
    </location>
</feature>
<feature type="compositionally biased region" description="Polar residues" evidence="5">
    <location>
        <begin position="480"/>
        <end position="489"/>
    </location>
</feature>